<evidence type="ECO:0000313" key="2">
    <source>
        <dbReference type="Proteomes" id="UP001199659"/>
    </source>
</evidence>
<gene>
    <name evidence="1" type="ORF">G163CM_23980</name>
</gene>
<accession>A0ABY3S6E6</accession>
<dbReference type="Proteomes" id="UP001199659">
    <property type="component" value="Chromosome"/>
</dbReference>
<organism evidence="1 2">
    <name type="scientific">Pseudocitrobacter corydidari</name>
    <dbReference type="NCBI Taxonomy" id="2891570"/>
    <lineage>
        <taxon>Bacteria</taxon>
        <taxon>Pseudomonadati</taxon>
        <taxon>Pseudomonadota</taxon>
        <taxon>Gammaproteobacteria</taxon>
        <taxon>Enterobacterales</taxon>
        <taxon>Enterobacteriaceae</taxon>
        <taxon>Pseudocitrobacter</taxon>
    </lineage>
</organism>
<dbReference type="EMBL" id="CP087880">
    <property type="protein sequence ID" value="UGS41681.1"/>
    <property type="molecule type" value="Genomic_DNA"/>
</dbReference>
<dbReference type="RefSeq" id="WP_231825111.1">
    <property type="nucleotide sequence ID" value="NZ_CP087880.1"/>
</dbReference>
<keyword evidence="2" id="KW-1185">Reference proteome</keyword>
<name>A0ABY3S6E6_9ENTR</name>
<evidence type="ECO:0000313" key="1">
    <source>
        <dbReference type="EMBL" id="UGS41681.1"/>
    </source>
</evidence>
<sequence>MMTEGYYRVCYRGLVQIAWYHDEPVEDLESGVKTEGVWHLSGEERFISTSDDISILGGPLTYLP</sequence>
<proteinExistence type="predicted"/>
<protein>
    <submittedName>
        <fullName evidence="1">Uncharacterized protein</fullName>
    </submittedName>
</protein>
<reference evidence="1 2" key="1">
    <citation type="journal article" date="2022" name="Int. J. Syst. Evol. Microbiol.">
        <title>Pseudocitrobacter corydidari sp. nov., isolated from the Asian emerald cockroach Corydidarum magnifica.</title>
        <authorList>
            <person name="Guzman J."/>
            <person name="Poehlein A."/>
            <person name="Glaeser S.P."/>
            <person name="Schwengers O."/>
            <person name="Blom J."/>
            <person name="Hollensteiner J."/>
            <person name="Kampfer P."/>
            <person name="Vilcinskas A."/>
        </authorList>
    </citation>
    <scope>NUCLEOTIDE SEQUENCE [LARGE SCALE GENOMIC DNA]</scope>
    <source>
        <strain evidence="1">G163CM</strain>
    </source>
</reference>